<proteinExistence type="predicted"/>
<organism evidence="1 2">
    <name type="scientific">Muribaculum caecicola</name>
    <dbReference type="NCBI Taxonomy" id="3038144"/>
    <lineage>
        <taxon>Bacteria</taxon>
        <taxon>Pseudomonadati</taxon>
        <taxon>Bacteroidota</taxon>
        <taxon>Bacteroidia</taxon>
        <taxon>Bacteroidales</taxon>
        <taxon>Muribaculaceae</taxon>
        <taxon>Muribaculum</taxon>
    </lineage>
</organism>
<evidence type="ECO:0000313" key="1">
    <source>
        <dbReference type="EMBL" id="THG52718.1"/>
    </source>
</evidence>
<dbReference type="Proteomes" id="UP000305401">
    <property type="component" value="Unassembled WGS sequence"/>
</dbReference>
<protein>
    <submittedName>
        <fullName evidence="1">Uncharacterized protein</fullName>
    </submittedName>
</protein>
<name>A0AC61S692_9BACT</name>
<keyword evidence="2" id="KW-1185">Reference proteome</keyword>
<reference evidence="1" key="1">
    <citation type="submission" date="2019-04" db="EMBL/GenBank/DDBJ databases">
        <title>Microbes associate with the intestines of laboratory mice.</title>
        <authorList>
            <person name="Navarre W."/>
            <person name="Wong E."/>
            <person name="Huang K.C."/>
            <person name="Tropini C."/>
            <person name="Ng K."/>
            <person name="Yu B."/>
        </authorList>
    </citation>
    <scope>NUCLEOTIDE SEQUENCE</scope>
    <source>
        <strain evidence="1">NM86_A22</strain>
    </source>
</reference>
<accession>A0AC61S692</accession>
<sequence length="215" mass="23791">MNMAFIINLACITVVYLLKKMFIMNGKSNFWVCLFVMAAGIALICMHSDESLLQWLVVVLGWLFALPGALVILLSFLSKTYRRYSEGINLMSAIGSLMVGIIMIVWPAMLVGVLVYVLAALLVFLGIWQIVSLVKISIPVMPWWLYVLPALSLGAGIALLVTPLRTIEELFTLVSGIAMVCVGANGVFMAVTSYTARREHLRAIDNTDNNRPENY</sequence>
<evidence type="ECO:0000313" key="2">
    <source>
        <dbReference type="Proteomes" id="UP000305401"/>
    </source>
</evidence>
<comment type="caution">
    <text evidence="1">The sequence shown here is derived from an EMBL/GenBank/DDBJ whole genome shotgun (WGS) entry which is preliminary data.</text>
</comment>
<gene>
    <name evidence="1" type="ORF">E5990_04845</name>
</gene>
<dbReference type="EMBL" id="SSTG01000041">
    <property type="protein sequence ID" value="THG52718.1"/>
    <property type="molecule type" value="Genomic_DNA"/>
</dbReference>